<dbReference type="EMBL" id="MU154753">
    <property type="protein sequence ID" value="KAF9487731.1"/>
    <property type="molecule type" value="Genomic_DNA"/>
</dbReference>
<keyword evidence="3" id="KW-1185">Reference proteome</keyword>
<gene>
    <name evidence="2" type="ORF">BDN71DRAFT_1458166</name>
</gene>
<dbReference type="OrthoDB" id="1684102at2759"/>
<protein>
    <recommendedName>
        <fullName evidence="4">L-arabinokinase</fullName>
    </recommendedName>
</protein>
<dbReference type="Gene3D" id="3.40.50.2000">
    <property type="entry name" value="Glycogen Phosphorylase B"/>
    <property type="match status" value="2"/>
</dbReference>
<dbReference type="InterPro" id="IPR053205">
    <property type="entry name" value="GHMP_kinase_L-arabinokinase"/>
</dbReference>
<dbReference type="AlphaFoldDB" id="A0A9P6D0L4"/>
<evidence type="ECO:0000313" key="3">
    <source>
        <dbReference type="Proteomes" id="UP000807025"/>
    </source>
</evidence>
<evidence type="ECO:0008006" key="4">
    <source>
        <dbReference type="Google" id="ProtNLM"/>
    </source>
</evidence>
<evidence type="ECO:0000313" key="2">
    <source>
        <dbReference type="EMBL" id="KAF9487731.1"/>
    </source>
</evidence>
<feature type="compositionally biased region" description="Low complexity" evidence="1">
    <location>
        <begin position="343"/>
        <end position="358"/>
    </location>
</feature>
<name>A0A9P6D0L4_PLEER</name>
<sequence length="657" mass="71622">MPLRFAYYCSGHGYGHATRVSAFACHLLSIPSEHEGENPTIYIVSSAPKHVFADSIARGAEYRYAEIDPVIAQPLAYRVDRQKSVQVLKRFLDSKNTLLETEKTWLRQTQIDCVLSDAAFLGCLAAKSTGIPTILITNFTFDSVYSYLSTSFIDGVASPEPAAVNHLRPPHCQQHPQKHTAPQHHRHTSSFDALIPDNPIPLAQLAPLVEQIHHGYRCADLLLLLPGAIPIPSFAVDPPLPSPDWVDINCNRFRPEIIEHLIKSPAAYTLHPPVQLPSSPLTIPRSVIKAPLLVRPPSSSIYTESGRSKLLSSIGVPSHYHNASKTRILIVSFGGQVFRRPSRTPSRSTTPTNGSRSTSPERKGKILSPPTTPKRPVLNDSSVTNINGLGISDVPSLNVAIPMPGSPPTLSAPSRIATPSHIWIPGAPPASKPPYMCTPPAPCAELPVVSTIPPTPNVTPNENAPLGDPMDSEYADEEVRLLPDLSWIAIVCGVSKEQWNATQKGGSSELPKGFYVAPRDVYMPDLTAVGDVLLGKLGYGTVSECVDACTPFVYVSRPLFIEEHGLRLLLEQEGVGVELSRQSYEAGDWASAVEEAFARGKDMKARKKKYGDPAWRCSEDTNDGHSDVCGGGRGAKDRQVEGREMAVQVMDWIKKWT</sequence>
<dbReference type="PANTHER" id="PTHR38134">
    <property type="entry name" value="SLR1395 PROTEIN"/>
    <property type="match status" value="1"/>
</dbReference>
<proteinExistence type="predicted"/>
<feature type="region of interest" description="Disordered" evidence="1">
    <location>
        <begin position="339"/>
        <end position="381"/>
    </location>
</feature>
<evidence type="ECO:0000256" key="1">
    <source>
        <dbReference type="SAM" id="MobiDB-lite"/>
    </source>
</evidence>
<organism evidence="2 3">
    <name type="scientific">Pleurotus eryngii</name>
    <name type="common">Boletus of the steppes</name>
    <dbReference type="NCBI Taxonomy" id="5323"/>
    <lineage>
        <taxon>Eukaryota</taxon>
        <taxon>Fungi</taxon>
        <taxon>Dikarya</taxon>
        <taxon>Basidiomycota</taxon>
        <taxon>Agaricomycotina</taxon>
        <taxon>Agaricomycetes</taxon>
        <taxon>Agaricomycetidae</taxon>
        <taxon>Agaricales</taxon>
        <taxon>Pleurotineae</taxon>
        <taxon>Pleurotaceae</taxon>
        <taxon>Pleurotus</taxon>
    </lineage>
</organism>
<accession>A0A9P6D0L4</accession>
<dbReference type="PANTHER" id="PTHR38134:SF2">
    <property type="entry name" value="GALACTOKINASE"/>
    <property type="match status" value="1"/>
</dbReference>
<dbReference type="Proteomes" id="UP000807025">
    <property type="component" value="Unassembled WGS sequence"/>
</dbReference>
<reference evidence="2" key="1">
    <citation type="submission" date="2020-11" db="EMBL/GenBank/DDBJ databases">
        <authorList>
            <consortium name="DOE Joint Genome Institute"/>
            <person name="Ahrendt S."/>
            <person name="Riley R."/>
            <person name="Andreopoulos W."/>
            <person name="Labutti K."/>
            <person name="Pangilinan J."/>
            <person name="Ruiz-Duenas F.J."/>
            <person name="Barrasa J.M."/>
            <person name="Sanchez-Garcia M."/>
            <person name="Camarero S."/>
            <person name="Miyauchi S."/>
            <person name="Serrano A."/>
            <person name="Linde D."/>
            <person name="Babiker R."/>
            <person name="Drula E."/>
            <person name="Ayuso-Fernandez I."/>
            <person name="Pacheco R."/>
            <person name="Padilla G."/>
            <person name="Ferreira P."/>
            <person name="Barriuso J."/>
            <person name="Kellner H."/>
            <person name="Castanera R."/>
            <person name="Alfaro M."/>
            <person name="Ramirez L."/>
            <person name="Pisabarro A.G."/>
            <person name="Kuo A."/>
            <person name="Tritt A."/>
            <person name="Lipzen A."/>
            <person name="He G."/>
            <person name="Yan M."/>
            <person name="Ng V."/>
            <person name="Cullen D."/>
            <person name="Martin F."/>
            <person name="Rosso M.-N."/>
            <person name="Henrissat B."/>
            <person name="Hibbett D."/>
            <person name="Martinez A.T."/>
            <person name="Grigoriev I.V."/>
        </authorList>
    </citation>
    <scope>NUCLEOTIDE SEQUENCE</scope>
    <source>
        <strain evidence="2">ATCC 90797</strain>
    </source>
</reference>
<comment type="caution">
    <text evidence="2">The sequence shown here is derived from an EMBL/GenBank/DDBJ whole genome shotgun (WGS) entry which is preliminary data.</text>
</comment>